<dbReference type="PANTHER" id="PTHR43705">
    <property type="entry name" value="HYDROXYACYLGLUTATHIONE HYDROLASE"/>
    <property type="match status" value="1"/>
</dbReference>
<organism evidence="8 9">
    <name type="scientific">Desulfobotulus alkaliphilus</name>
    <dbReference type="NCBI Taxonomy" id="622671"/>
    <lineage>
        <taxon>Bacteria</taxon>
        <taxon>Pseudomonadati</taxon>
        <taxon>Thermodesulfobacteriota</taxon>
        <taxon>Desulfobacteria</taxon>
        <taxon>Desulfobacterales</taxon>
        <taxon>Desulfobacteraceae</taxon>
        <taxon>Desulfobotulus</taxon>
    </lineage>
</organism>
<dbReference type="EMBL" id="VLLC01000024">
    <property type="protein sequence ID" value="TWI68088.1"/>
    <property type="molecule type" value="Genomic_DNA"/>
</dbReference>
<evidence type="ECO:0000256" key="4">
    <source>
        <dbReference type="ARBA" id="ARBA00022801"/>
    </source>
</evidence>
<dbReference type="Gene3D" id="3.60.15.10">
    <property type="entry name" value="Ribonuclease Z/Hydroxyacylglutathione hydrolase-like"/>
    <property type="match status" value="1"/>
</dbReference>
<evidence type="ECO:0000256" key="2">
    <source>
        <dbReference type="ARBA" id="ARBA00011917"/>
    </source>
</evidence>
<dbReference type="Pfam" id="PF00753">
    <property type="entry name" value="Lactamase_B"/>
    <property type="match status" value="2"/>
</dbReference>
<evidence type="ECO:0000256" key="3">
    <source>
        <dbReference type="ARBA" id="ARBA00022723"/>
    </source>
</evidence>
<name>A0A562RGI3_9BACT</name>
<dbReference type="InterPro" id="IPR050110">
    <property type="entry name" value="Glyoxalase_II_hydrolase"/>
</dbReference>
<evidence type="ECO:0000256" key="6">
    <source>
        <dbReference type="ARBA" id="ARBA00031044"/>
    </source>
</evidence>
<keyword evidence="4 8" id="KW-0378">Hydrolase</keyword>
<dbReference type="InterPro" id="IPR001279">
    <property type="entry name" value="Metallo-B-lactamas"/>
</dbReference>
<dbReference type="PANTHER" id="PTHR43705:SF1">
    <property type="entry name" value="HYDROXYACYLGLUTATHIONE HYDROLASE GLOB"/>
    <property type="match status" value="1"/>
</dbReference>
<dbReference type="InterPro" id="IPR036866">
    <property type="entry name" value="RibonucZ/Hydroxyglut_hydro"/>
</dbReference>
<evidence type="ECO:0000313" key="9">
    <source>
        <dbReference type="Proteomes" id="UP000318307"/>
    </source>
</evidence>
<dbReference type="GO" id="GO:0004416">
    <property type="term" value="F:hydroxyacylglutathione hydrolase activity"/>
    <property type="evidence" value="ECO:0007669"/>
    <property type="project" value="UniProtKB-EC"/>
</dbReference>
<keyword evidence="3" id="KW-0479">Metal-binding</keyword>
<feature type="domain" description="Metallo-beta-lactamase" evidence="7">
    <location>
        <begin position="11"/>
        <end position="154"/>
    </location>
</feature>
<comment type="pathway">
    <text evidence="1">Secondary metabolite metabolism; methylglyoxal degradation; (R)-lactate from methylglyoxal: step 2/2.</text>
</comment>
<reference evidence="8 9" key="1">
    <citation type="submission" date="2019-07" db="EMBL/GenBank/DDBJ databases">
        <title>Genome sequencing of 100 strains of the haloalkaliphilic chemolithoautotrophic sulfur-oxidizing bacterium Thioalkalivibrio.</title>
        <authorList>
            <person name="Muyzer G."/>
        </authorList>
    </citation>
    <scope>NUCLEOTIDE SEQUENCE [LARGE SCALE GENOMIC DNA]</scope>
    <source>
        <strain evidence="8 9">ASO4-4</strain>
    </source>
</reference>
<dbReference type="Pfam" id="PF16123">
    <property type="entry name" value="HAGH_C"/>
    <property type="match status" value="1"/>
</dbReference>
<proteinExistence type="predicted"/>
<evidence type="ECO:0000256" key="1">
    <source>
        <dbReference type="ARBA" id="ARBA00004963"/>
    </source>
</evidence>
<keyword evidence="9" id="KW-1185">Reference proteome</keyword>
<evidence type="ECO:0000256" key="5">
    <source>
        <dbReference type="ARBA" id="ARBA00022833"/>
    </source>
</evidence>
<dbReference type="Proteomes" id="UP000318307">
    <property type="component" value="Unassembled WGS sequence"/>
</dbReference>
<dbReference type="AlphaFoldDB" id="A0A562RGI3"/>
<dbReference type="SUPFAM" id="SSF56281">
    <property type="entry name" value="Metallo-hydrolase/oxidoreductase"/>
    <property type="match status" value="1"/>
</dbReference>
<protein>
    <recommendedName>
        <fullName evidence="2">hydroxyacylglutathione hydrolase</fullName>
        <ecNumber evidence="2">3.1.2.6</ecNumber>
    </recommendedName>
    <alternativeName>
        <fullName evidence="6">Glyoxalase II</fullName>
    </alternativeName>
</protein>
<dbReference type="EC" id="3.1.2.6" evidence="2"/>
<evidence type="ECO:0000259" key="7">
    <source>
        <dbReference type="SMART" id="SM00849"/>
    </source>
</evidence>
<evidence type="ECO:0000313" key="8">
    <source>
        <dbReference type="EMBL" id="TWI68088.1"/>
    </source>
</evidence>
<dbReference type="SMART" id="SM00849">
    <property type="entry name" value="Lactamase_B"/>
    <property type="match status" value="1"/>
</dbReference>
<keyword evidence="5" id="KW-0862">Zinc</keyword>
<accession>A0A562RGI3</accession>
<gene>
    <name evidence="8" type="ORF">LZ24_02664</name>
</gene>
<sequence length="232" mass="25008">MRVHQFRYNSDNFAYLLEAGGEALAIDGGAVDAILQKVADGGLHLAGVTATHGHPDHVQGNKTLAGRSGAPLLDHGELAAKGGLSLGGIFIRVFATPGHTLDSVCFFAEGCLIAGDTLFNGTVGNCFSGDLDAFFNSVGEILALPPATRVYAGHDYVREAVAFARSIEPENPFLDSFLSGMDPEHVYSLLEDEMRVNPYLRYNDPVMTKLLIRRGLAADTARARWHSIMELY</sequence>
<comment type="caution">
    <text evidence="8">The sequence shown here is derived from an EMBL/GenBank/DDBJ whole genome shotgun (WGS) entry which is preliminary data.</text>
</comment>
<dbReference type="GO" id="GO:0046872">
    <property type="term" value="F:metal ion binding"/>
    <property type="evidence" value="ECO:0007669"/>
    <property type="project" value="UniProtKB-KW"/>
</dbReference>
<dbReference type="InterPro" id="IPR032282">
    <property type="entry name" value="HAGH_C"/>
</dbReference>